<dbReference type="AlphaFoldDB" id="G8C3A3"/>
<comment type="function">
    <text evidence="7">This protein is part of the stalk that links CF(0) to CF(1). It either transmits conformational changes from CF(0) to CF(1) or is implicated in proton conduction.</text>
</comment>
<name>G8C3A3_9MOLU</name>
<dbReference type="HAMAP" id="MF_01416">
    <property type="entry name" value="ATP_synth_delta_bact"/>
    <property type="match status" value="1"/>
</dbReference>
<evidence type="ECO:0000313" key="8">
    <source>
        <dbReference type="EMBL" id="CCE66801.1"/>
    </source>
</evidence>
<reference evidence="8" key="1">
    <citation type="submission" date="2011-11" db="EMBL/GenBank/DDBJ databases">
        <title>Complete genome sequence of Candidatus Mycoplasma haemominutum.</title>
        <authorList>
            <person name="Barker E.N."/>
            <person name="Darby A.C."/>
            <person name="Helps C.R."/>
            <person name="Peters I.R."/>
            <person name="Hughes M.A."/>
            <person name="Radford A.D."/>
            <person name="Novacco M."/>
            <person name="Boretti F."/>
            <person name="Hofmann-Lehmann R."/>
            <person name="Tasker S."/>
        </authorList>
    </citation>
    <scope>NUCLEOTIDE SEQUENCE</scope>
    <source>
        <strain evidence="8">Birmingham 1</strain>
    </source>
</reference>
<dbReference type="HOGENOM" id="CLU_1439642_0_0_14"/>
<dbReference type="PATRIC" id="fig|1116213.3.peg.300"/>
<reference evidence="8" key="2">
    <citation type="submission" date="2011-11" db="EMBL/GenBank/DDBJ databases">
        <authorList>
            <person name="Barker E."/>
        </authorList>
    </citation>
    <scope>NUCLEOTIDE SEQUENCE</scope>
    <source>
        <strain evidence="8">Birmingham 1</strain>
    </source>
</reference>
<keyword evidence="6 7" id="KW-0066">ATP synthesis</keyword>
<comment type="function">
    <text evidence="7">F(1)F(0) ATP synthase produces ATP from ADP in the presence of a proton or sodium gradient. F-type ATPases consist of two structural domains, F(1) containing the extramembraneous catalytic core and F(0) containing the membrane proton channel, linked together by a central stalk and a peripheral stalk. During catalysis, ATP synthesis in the catalytic domain of F(1) is coupled via a rotary mechanism of the central stalk subunits to proton translocation.</text>
</comment>
<evidence type="ECO:0000256" key="4">
    <source>
        <dbReference type="ARBA" id="ARBA00023065"/>
    </source>
</evidence>
<proteinExistence type="inferred from homology"/>
<keyword evidence="7" id="KW-0139">CF(1)</keyword>
<evidence type="ECO:0000256" key="1">
    <source>
        <dbReference type="ARBA" id="ARBA00004370"/>
    </source>
</evidence>
<keyword evidence="7" id="KW-1003">Cell membrane</keyword>
<dbReference type="GO" id="GO:0045259">
    <property type="term" value="C:proton-transporting ATP synthase complex"/>
    <property type="evidence" value="ECO:0007669"/>
    <property type="project" value="UniProtKB-KW"/>
</dbReference>
<evidence type="ECO:0000256" key="2">
    <source>
        <dbReference type="ARBA" id="ARBA00022448"/>
    </source>
</evidence>
<keyword evidence="3 7" id="KW-0375">Hydrogen ion transport</keyword>
<gene>
    <name evidence="7 8" type="primary">atpH</name>
    <name evidence="8" type="ORF">MHM_02830</name>
</gene>
<keyword evidence="4 7" id="KW-0406">Ion transport</keyword>
<dbReference type="KEGG" id="mhb:MHM_02830"/>
<sequence>MAKGIEQSRERILKFSSALISCYSEKDDYSRLCEESESLLTFLRLYPAFSAFLESPSVNNQKKEKFTRELIRLFAFQQKYLPSTILLLIQFELINHLVLFLETLIDKLEYLLSLKYIKVHSSDNLSSDQKSKLEKTLIARFGENIKLDYVLSSEMIVGIKLEYDDAVMECSLSKKLSDIKKQFLR</sequence>
<dbReference type="RefSeq" id="WP_015511666.1">
    <property type="nucleotide sequence ID" value="NC_021007.1"/>
</dbReference>
<comment type="similarity">
    <text evidence="7">Belongs to the ATPase delta chain family.</text>
</comment>
<dbReference type="GO" id="GO:0046933">
    <property type="term" value="F:proton-transporting ATP synthase activity, rotational mechanism"/>
    <property type="evidence" value="ECO:0007669"/>
    <property type="project" value="UniProtKB-UniRule"/>
</dbReference>
<keyword evidence="5 7" id="KW-0472">Membrane</keyword>
<evidence type="ECO:0000256" key="3">
    <source>
        <dbReference type="ARBA" id="ARBA00022781"/>
    </source>
</evidence>
<comment type="subcellular location">
    <subcellularLocation>
        <location evidence="7">Cell membrane</location>
        <topology evidence="7">Peripheral membrane protein</topology>
    </subcellularLocation>
    <subcellularLocation>
        <location evidence="1">Membrane</location>
    </subcellularLocation>
</comment>
<accession>G8C3A3</accession>
<dbReference type="Pfam" id="PF00213">
    <property type="entry name" value="OSCP"/>
    <property type="match status" value="1"/>
</dbReference>
<evidence type="ECO:0000256" key="6">
    <source>
        <dbReference type="ARBA" id="ARBA00023310"/>
    </source>
</evidence>
<dbReference type="EMBL" id="HE613254">
    <property type="protein sequence ID" value="CCE66801.1"/>
    <property type="molecule type" value="Genomic_DNA"/>
</dbReference>
<evidence type="ECO:0000256" key="5">
    <source>
        <dbReference type="ARBA" id="ARBA00023136"/>
    </source>
</evidence>
<organism evidence="8">
    <name type="scientific">Candidatus Mycoplasma haematominutum 'Birmingham 1'</name>
    <dbReference type="NCBI Taxonomy" id="1116213"/>
    <lineage>
        <taxon>Bacteria</taxon>
        <taxon>Bacillati</taxon>
        <taxon>Mycoplasmatota</taxon>
        <taxon>Mollicutes</taxon>
        <taxon>Mycoplasmataceae</taxon>
        <taxon>Mycoplasma</taxon>
    </lineage>
</organism>
<evidence type="ECO:0000256" key="7">
    <source>
        <dbReference type="HAMAP-Rule" id="MF_01416"/>
    </source>
</evidence>
<keyword evidence="2 7" id="KW-0813">Transport</keyword>
<dbReference type="InterPro" id="IPR000711">
    <property type="entry name" value="ATPase_OSCP/dsu"/>
</dbReference>
<dbReference type="GO" id="GO:0005886">
    <property type="term" value="C:plasma membrane"/>
    <property type="evidence" value="ECO:0007669"/>
    <property type="project" value="UniProtKB-SubCell"/>
</dbReference>
<dbReference type="OrthoDB" id="398279at2"/>
<protein>
    <recommendedName>
        <fullName evidence="7">ATP synthase subunit delta</fullName>
    </recommendedName>
    <alternativeName>
        <fullName evidence="7">ATP synthase F(1) sector subunit delta</fullName>
    </alternativeName>
    <alternativeName>
        <fullName evidence="7">F-type ATPase subunit delta</fullName>
        <shortName evidence="7">F-ATPase subunit delta</shortName>
    </alternativeName>
</protein>